<organism evidence="1 2">
    <name type="scientific">Molorchus minor</name>
    <dbReference type="NCBI Taxonomy" id="1323400"/>
    <lineage>
        <taxon>Eukaryota</taxon>
        <taxon>Metazoa</taxon>
        <taxon>Ecdysozoa</taxon>
        <taxon>Arthropoda</taxon>
        <taxon>Hexapoda</taxon>
        <taxon>Insecta</taxon>
        <taxon>Pterygota</taxon>
        <taxon>Neoptera</taxon>
        <taxon>Endopterygota</taxon>
        <taxon>Coleoptera</taxon>
        <taxon>Polyphaga</taxon>
        <taxon>Cucujiformia</taxon>
        <taxon>Chrysomeloidea</taxon>
        <taxon>Cerambycidae</taxon>
        <taxon>Lamiinae</taxon>
        <taxon>Monochamini</taxon>
        <taxon>Molorchus</taxon>
    </lineage>
</organism>
<dbReference type="SUPFAM" id="SSF56349">
    <property type="entry name" value="DNA breaking-rejoining enzymes"/>
    <property type="match status" value="1"/>
</dbReference>
<reference evidence="1" key="1">
    <citation type="journal article" date="2023" name="Insect Mol. Biol.">
        <title>Genome sequencing provides insights into the evolution of gene families encoding plant cell wall-degrading enzymes in longhorned beetles.</title>
        <authorList>
            <person name="Shin N.R."/>
            <person name="Okamura Y."/>
            <person name="Kirsch R."/>
            <person name="Pauchet Y."/>
        </authorList>
    </citation>
    <scope>NUCLEOTIDE SEQUENCE</scope>
    <source>
        <strain evidence="1">MMC_N1</strain>
    </source>
</reference>
<proteinExistence type="predicted"/>
<sequence>MKPSYPKYENIWDPLPVLVFIEKLYPLENLPLEKLTTKVVLLIALCSAQRCQTLSKIRISNIIKNEIGIDIIITDIIKTSAPKRQQPRLIFPFYKEKPQLCTASTIIHYIESTKSLRNGEDFLLLTTKKPHRPANPQTISKWIKKGVKL</sequence>
<comment type="caution">
    <text evidence="1">The sequence shown here is derived from an EMBL/GenBank/DDBJ whole genome shotgun (WGS) entry which is preliminary data.</text>
</comment>
<evidence type="ECO:0000313" key="2">
    <source>
        <dbReference type="Proteomes" id="UP001162164"/>
    </source>
</evidence>
<evidence type="ECO:0008006" key="3">
    <source>
        <dbReference type="Google" id="ProtNLM"/>
    </source>
</evidence>
<protein>
    <recommendedName>
        <fullName evidence="3">Tyr recombinase domain-containing protein</fullName>
    </recommendedName>
</protein>
<dbReference type="PANTHER" id="PTHR35617:SF3">
    <property type="entry name" value="CORE-BINDING (CB) DOMAIN-CONTAINING PROTEIN"/>
    <property type="match status" value="1"/>
</dbReference>
<dbReference type="Proteomes" id="UP001162164">
    <property type="component" value="Unassembled WGS sequence"/>
</dbReference>
<evidence type="ECO:0000313" key="1">
    <source>
        <dbReference type="EMBL" id="KAJ8981502.1"/>
    </source>
</evidence>
<dbReference type="InterPro" id="IPR011010">
    <property type="entry name" value="DNA_brk_join_enz"/>
</dbReference>
<name>A0ABQ9JVT3_9CUCU</name>
<dbReference type="EMBL" id="JAPWTJ010000180">
    <property type="protein sequence ID" value="KAJ8981502.1"/>
    <property type="molecule type" value="Genomic_DNA"/>
</dbReference>
<dbReference type="PANTHER" id="PTHR35617">
    <property type="entry name" value="PHAGE_INTEGRASE DOMAIN-CONTAINING PROTEIN"/>
    <property type="match status" value="1"/>
</dbReference>
<gene>
    <name evidence="1" type="ORF">NQ317_016499</name>
</gene>
<accession>A0ABQ9JVT3</accession>
<keyword evidence="2" id="KW-1185">Reference proteome</keyword>